<feature type="region of interest" description="Disordered" evidence="1">
    <location>
        <begin position="76"/>
        <end position="106"/>
    </location>
</feature>
<protein>
    <submittedName>
        <fullName evidence="3">Uncharacterized protein</fullName>
    </submittedName>
</protein>
<keyword evidence="2" id="KW-0732">Signal</keyword>
<feature type="signal peptide" evidence="2">
    <location>
        <begin position="1"/>
        <end position="27"/>
    </location>
</feature>
<dbReference type="eggNOG" id="ENOG50339NI">
    <property type="taxonomic scope" value="Bacteria"/>
</dbReference>
<dbReference type="HOGENOM" id="CLU_176076_0_0_5"/>
<dbReference type="KEGG" id="aol:S58_15340"/>
<evidence type="ECO:0000313" key="3">
    <source>
        <dbReference type="EMBL" id="BAM87542.1"/>
    </source>
</evidence>
<feature type="compositionally biased region" description="Low complexity" evidence="1">
    <location>
        <begin position="77"/>
        <end position="99"/>
    </location>
</feature>
<evidence type="ECO:0000313" key="4">
    <source>
        <dbReference type="Proteomes" id="UP000011841"/>
    </source>
</evidence>
<accession>M4Z3U4</accession>
<reference evidence="3 4" key="1">
    <citation type="journal article" date="2013" name="Appl. Environ. Microbiol.">
        <title>Genome analysis suggests that the soil oligotrophic bacterium Agromonas oligotrophica (Bradyrhizobium oligotrophicum) is a nitrogen-fixing symbiont of Aeschynomene indica.</title>
        <authorList>
            <person name="Okubo T."/>
            <person name="Fukushima S."/>
            <person name="Itakura M."/>
            <person name="Oshima K."/>
            <person name="Longtonglang A."/>
            <person name="Teaumroong N."/>
            <person name="Mitsui H."/>
            <person name="Hattori M."/>
            <person name="Hattori R."/>
            <person name="Hattori T."/>
            <person name="Minamisawa K."/>
        </authorList>
    </citation>
    <scope>NUCLEOTIDE SEQUENCE [LARGE SCALE GENOMIC DNA]</scope>
    <source>
        <strain evidence="3 4">S58</strain>
    </source>
</reference>
<dbReference type="EMBL" id="AP012603">
    <property type="protein sequence ID" value="BAM87542.1"/>
    <property type="molecule type" value="Genomic_DNA"/>
</dbReference>
<gene>
    <name evidence="3" type="ORF">S58_15340</name>
</gene>
<keyword evidence="4" id="KW-1185">Reference proteome</keyword>
<proteinExistence type="predicted"/>
<evidence type="ECO:0000256" key="2">
    <source>
        <dbReference type="SAM" id="SignalP"/>
    </source>
</evidence>
<sequence>MVSVRTSIGAAAIAAMVMALSASGAHAWTRSGGGIGPRGGTWSSSATGGCAGGSCSRSHSGTYVGPRGGVVTNSGQTSCAGGSCSHTGTTTGPYGGTVTRSSTFTR</sequence>
<dbReference type="STRING" id="1245469.S58_15340"/>
<dbReference type="PATRIC" id="fig|1245469.3.peg.1572"/>
<name>M4Z3U4_9BRAD</name>
<organism evidence="3 4">
    <name type="scientific">Bradyrhizobium oligotrophicum S58</name>
    <dbReference type="NCBI Taxonomy" id="1245469"/>
    <lineage>
        <taxon>Bacteria</taxon>
        <taxon>Pseudomonadati</taxon>
        <taxon>Pseudomonadota</taxon>
        <taxon>Alphaproteobacteria</taxon>
        <taxon>Hyphomicrobiales</taxon>
        <taxon>Nitrobacteraceae</taxon>
        <taxon>Bradyrhizobium</taxon>
    </lineage>
</organism>
<dbReference type="AlphaFoldDB" id="M4Z3U4"/>
<feature type="chain" id="PRO_5004061538" evidence="2">
    <location>
        <begin position="28"/>
        <end position="106"/>
    </location>
</feature>
<dbReference type="Proteomes" id="UP000011841">
    <property type="component" value="Chromosome"/>
</dbReference>
<evidence type="ECO:0000256" key="1">
    <source>
        <dbReference type="SAM" id="MobiDB-lite"/>
    </source>
</evidence>